<dbReference type="EMBL" id="JACHIG010000005">
    <property type="protein sequence ID" value="MBB5033039.1"/>
    <property type="molecule type" value="Genomic_DNA"/>
</dbReference>
<comment type="caution">
    <text evidence="2">The sequence shown here is derived from an EMBL/GenBank/DDBJ whole genome shotgun (WGS) entry which is preliminary data.</text>
</comment>
<evidence type="ECO:0000256" key="1">
    <source>
        <dbReference type="SAM" id="MobiDB-lite"/>
    </source>
</evidence>
<feature type="compositionally biased region" description="Low complexity" evidence="1">
    <location>
        <begin position="87"/>
        <end position="100"/>
    </location>
</feature>
<sequence>MSEFEDIQRLIRLKRYEQPEEGFTEKFLEQFHQRQRAEMLQKSSLALFMERVGTWWENLLVPKWGVAMAAAAVCAVSVWMVAQPAKTNSATAATTAAPAAQEKPFVPKMDLSDLPPERLAEKSKPQQKPLQQDKLMKVPGNSSSLPASNQQGGPSANKAAPAVQSGDKGKLGQ</sequence>
<feature type="region of interest" description="Disordered" evidence="1">
    <location>
        <begin position="87"/>
        <end position="173"/>
    </location>
</feature>
<feature type="compositionally biased region" description="Basic and acidic residues" evidence="1">
    <location>
        <begin position="115"/>
        <end position="124"/>
    </location>
</feature>
<evidence type="ECO:0000313" key="3">
    <source>
        <dbReference type="Proteomes" id="UP000590740"/>
    </source>
</evidence>
<accession>A0A7W7YBG0</accession>
<protein>
    <submittedName>
        <fullName evidence="2">Negative regulator of sigma E activity</fullName>
    </submittedName>
</protein>
<evidence type="ECO:0000313" key="2">
    <source>
        <dbReference type="EMBL" id="MBB5033039.1"/>
    </source>
</evidence>
<gene>
    <name evidence="2" type="ORF">HNQ65_002622</name>
</gene>
<keyword evidence="3" id="KW-1185">Reference proteome</keyword>
<proteinExistence type="predicted"/>
<reference evidence="2 3" key="1">
    <citation type="submission" date="2020-08" db="EMBL/GenBank/DDBJ databases">
        <title>Genomic Encyclopedia of Type Strains, Phase IV (KMG-IV): sequencing the most valuable type-strain genomes for metagenomic binning, comparative biology and taxonomic classification.</title>
        <authorList>
            <person name="Goeker M."/>
        </authorList>
    </citation>
    <scope>NUCLEOTIDE SEQUENCE [LARGE SCALE GENOMIC DNA]</scope>
    <source>
        <strain evidence="2 3">DSM 12252</strain>
    </source>
</reference>
<organism evidence="2 3">
    <name type="scientific">Prosthecobacter vanneervenii</name>
    <dbReference type="NCBI Taxonomy" id="48466"/>
    <lineage>
        <taxon>Bacteria</taxon>
        <taxon>Pseudomonadati</taxon>
        <taxon>Verrucomicrobiota</taxon>
        <taxon>Verrucomicrobiia</taxon>
        <taxon>Verrucomicrobiales</taxon>
        <taxon>Verrucomicrobiaceae</taxon>
        <taxon>Prosthecobacter</taxon>
    </lineage>
</organism>
<dbReference type="Proteomes" id="UP000590740">
    <property type="component" value="Unassembled WGS sequence"/>
</dbReference>
<dbReference type="RefSeq" id="WP_184339960.1">
    <property type="nucleotide sequence ID" value="NZ_JACHIG010000005.1"/>
</dbReference>
<dbReference type="AlphaFoldDB" id="A0A7W7YBG0"/>
<feature type="compositionally biased region" description="Polar residues" evidence="1">
    <location>
        <begin position="140"/>
        <end position="154"/>
    </location>
</feature>
<name>A0A7W7YBG0_9BACT</name>